<organism evidence="2 3">
    <name type="scientific">Actinomycetospora lemnae</name>
    <dbReference type="NCBI Taxonomy" id="3019891"/>
    <lineage>
        <taxon>Bacteria</taxon>
        <taxon>Bacillati</taxon>
        <taxon>Actinomycetota</taxon>
        <taxon>Actinomycetes</taxon>
        <taxon>Pseudonocardiales</taxon>
        <taxon>Pseudonocardiaceae</taxon>
        <taxon>Actinomycetospora</taxon>
    </lineage>
</organism>
<sequence length="111" mass="11558">MDPAQDPWVPAPRDGDREEDWWSVPTVPLPRLAPEVEQLSVPVPALGDRPAPTPVASTELVPTRSAALVVGDDAAPGALRSVVRAAARAWHAALDGVRAAIAAVVAAPAHR</sequence>
<dbReference type="EMBL" id="JAQZAO010000005">
    <property type="protein sequence ID" value="MDD7966437.1"/>
    <property type="molecule type" value="Genomic_DNA"/>
</dbReference>
<gene>
    <name evidence="2" type="ORF">PGB27_13930</name>
</gene>
<evidence type="ECO:0000256" key="1">
    <source>
        <dbReference type="SAM" id="MobiDB-lite"/>
    </source>
</evidence>
<name>A0ABT5SWR2_9PSEU</name>
<reference evidence="2 3" key="1">
    <citation type="submission" date="2023-02" db="EMBL/GenBank/DDBJ databases">
        <title>Genome sequencing required for Actinomycetospora new species description.</title>
        <authorList>
            <person name="Saimee Y."/>
            <person name="Duangmal K."/>
        </authorList>
    </citation>
    <scope>NUCLEOTIDE SEQUENCE [LARGE SCALE GENOMIC DNA]</scope>
    <source>
        <strain evidence="2 3">DW7H6</strain>
    </source>
</reference>
<protein>
    <submittedName>
        <fullName evidence="2">Uncharacterized protein</fullName>
    </submittedName>
</protein>
<dbReference type="RefSeq" id="WP_274200953.1">
    <property type="nucleotide sequence ID" value="NZ_JAQZAO010000005.1"/>
</dbReference>
<evidence type="ECO:0000313" key="2">
    <source>
        <dbReference type="EMBL" id="MDD7966437.1"/>
    </source>
</evidence>
<dbReference type="Proteomes" id="UP001300763">
    <property type="component" value="Unassembled WGS sequence"/>
</dbReference>
<keyword evidence="3" id="KW-1185">Reference proteome</keyword>
<comment type="caution">
    <text evidence="2">The sequence shown here is derived from an EMBL/GenBank/DDBJ whole genome shotgun (WGS) entry which is preliminary data.</text>
</comment>
<proteinExistence type="predicted"/>
<evidence type="ECO:0000313" key="3">
    <source>
        <dbReference type="Proteomes" id="UP001300763"/>
    </source>
</evidence>
<feature type="region of interest" description="Disordered" evidence="1">
    <location>
        <begin position="1"/>
        <end position="20"/>
    </location>
</feature>
<accession>A0ABT5SWR2</accession>